<keyword evidence="1" id="KW-0812">Transmembrane</keyword>
<dbReference type="EMBL" id="LT629736">
    <property type="protein sequence ID" value="SDS48136.1"/>
    <property type="molecule type" value="Genomic_DNA"/>
</dbReference>
<dbReference type="RefSeq" id="WP_093392919.1">
    <property type="nucleotide sequence ID" value="NZ_LT629736.1"/>
</dbReference>
<keyword evidence="1" id="KW-0472">Membrane</keyword>
<reference evidence="3" key="1">
    <citation type="submission" date="2016-10" db="EMBL/GenBank/DDBJ databases">
        <authorList>
            <person name="Varghese N."/>
            <person name="Submissions S."/>
        </authorList>
    </citation>
    <scope>NUCLEOTIDE SEQUENCE [LARGE SCALE GENOMIC DNA]</scope>
    <source>
        <strain evidence="3">NRRL B-51270</strain>
    </source>
</reference>
<dbReference type="OrthoDB" id="6904738at2"/>
<feature type="transmembrane region" description="Helical" evidence="1">
    <location>
        <begin position="34"/>
        <end position="54"/>
    </location>
</feature>
<gene>
    <name evidence="2" type="ORF">SAMN05216421_1603</name>
</gene>
<accession>A0A1H1SK76</accession>
<proteinExistence type="predicted"/>
<dbReference type="AlphaFoldDB" id="A0A1H1SK76"/>
<dbReference type="STRING" id="487184.SAMN05216421_1603"/>
<organism evidence="2 3">
    <name type="scientific">Halopseudomonas xinjiangensis</name>
    <dbReference type="NCBI Taxonomy" id="487184"/>
    <lineage>
        <taxon>Bacteria</taxon>
        <taxon>Pseudomonadati</taxon>
        <taxon>Pseudomonadota</taxon>
        <taxon>Gammaproteobacteria</taxon>
        <taxon>Pseudomonadales</taxon>
        <taxon>Pseudomonadaceae</taxon>
        <taxon>Halopseudomonas</taxon>
    </lineage>
</organism>
<evidence type="ECO:0000313" key="2">
    <source>
        <dbReference type="EMBL" id="SDS48136.1"/>
    </source>
</evidence>
<dbReference type="Proteomes" id="UP000243207">
    <property type="component" value="Chromosome I"/>
</dbReference>
<sequence length="95" mass="10269">MSSIKASARQILSPILSPLEDSPKPYAYTPKSRLILWTMSVLFVALAVALAAFLPERTDSSVWFPVAVFGSLGVFGSLVAWLGTDKAVARVWGSR</sequence>
<evidence type="ECO:0000313" key="3">
    <source>
        <dbReference type="Proteomes" id="UP000243207"/>
    </source>
</evidence>
<keyword evidence="3" id="KW-1185">Reference proteome</keyword>
<protein>
    <submittedName>
        <fullName evidence="2">Uncharacterized protein</fullName>
    </submittedName>
</protein>
<feature type="transmembrane region" description="Helical" evidence="1">
    <location>
        <begin position="60"/>
        <end position="82"/>
    </location>
</feature>
<keyword evidence="1" id="KW-1133">Transmembrane helix</keyword>
<name>A0A1H1SK76_9GAMM</name>
<evidence type="ECO:0000256" key="1">
    <source>
        <dbReference type="SAM" id="Phobius"/>
    </source>
</evidence>